<dbReference type="InterPro" id="IPR009045">
    <property type="entry name" value="Zn_M74/Hedgehog-like"/>
</dbReference>
<accession>E6PY91</accession>
<feature type="compositionally biased region" description="Gly residues" evidence="1">
    <location>
        <begin position="309"/>
        <end position="318"/>
    </location>
</feature>
<reference evidence="2" key="1">
    <citation type="submission" date="2009-10" db="EMBL/GenBank/DDBJ databases">
        <title>Diversity of trophic interactions inside an arsenic-rich microbial ecosystem.</title>
        <authorList>
            <person name="Bertin P.N."/>
            <person name="Heinrich-Salmeron A."/>
            <person name="Pelletier E."/>
            <person name="Goulhen-Chollet F."/>
            <person name="Arsene-Ploetze F."/>
            <person name="Gallien S."/>
            <person name="Calteau A."/>
            <person name="Vallenet D."/>
            <person name="Casiot C."/>
            <person name="Chane-Woon-Ming B."/>
            <person name="Giloteaux L."/>
            <person name="Barakat M."/>
            <person name="Bonnefoy V."/>
            <person name="Bruneel O."/>
            <person name="Chandler M."/>
            <person name="Cleiss J."/>
            <person name="Duran R."/>
            <person name="Elbaz-Poulichet F."/>
            <person name="Fonknechten N."/>
            <person name="Lauga B."/>
            <person name="Mornico D."/>
            <person name="Ortet P."/>
            <person name="Schaeffer C."/>
            <person name="Siguier P."/>
            <person name="Alexander Thil Smith A."/>
            <person name="Van Dorsselaer A."/>
            <person name="Weissenbach J."/>
            <person name="Medigue C."/>
            <person name="Le Paslier D."/>
        </authorList>
    </citation>
    <scope>NUCLEOTIDE SEQUENCE</scope>
</reference>
<comment type="caution">
    <text evidence="2">The sequence shown here is derived from an EMBL/GenBank/DDBJ whole genome shotgun (WGS) entry which is preliminary data.</text>
</comment>
<dbReference type="AlphaFoldDB" id="E6PY91"/>
<dbReference type="SUPFAM" id="SSF55166">
    <property type="entry name" value="Hedgehog/DD-peptidase"/>
    <property type="match status" value="1"/>
</dbReference>
<proteinExistence type="predicted"/>
<gene>
    <name evidence="2" type="ORF">CARN3_0866</name>
</gene>
<evidence type="ECO:0000313" key="2">
    <source>
        <dbReference type="EMBL" id="CBH99900.1"/>
    </source>
</evidence>
<dbReference type="Pfam" id="PF18979">
    <property type="entry name" value="DUF5715"/>
    <property type="match status" value="1"/>
</dbReference>
<dbReference type="EMBL" id="CABN01000067">
    <property type="protein sequence ID" value="CBH99900.1"/>
    <property type="molecule type" value="Genomic_DNA"/>
</dbReference>
<organism evidence="2">
    <name type="scientific">mine drainage metagenome</name>
    <dbReference type="NCBI Taxonomy" id="410659"/>
    <lineage>
        <taxon>unclassified sequences</taxon>
        <taxon>metagenomes</taxon>
        <taxon>ecological metagenomes</taxon>
    </lineage>
</organism>
<feature type="region of interest" description="Disordered" evidence="1">
    <location>
        <begin position="290"/>
        <end position="318"/>
    </location>
</feature>
<protein>
    <submittedName>
        <fullName evidence="2">Uncharacterized protein</fullName>
    </submittedName>
</protein>
<name>E6PY91_9ZZZZ</name>
<sequence length="318" mass="34686">MRRFVFFVFLFCAVATSVAVANTVSTRHLHSRVRKSNTATTAHKRAQHAQAVPGNAKAAVAHRSLRTTTAKVTTRSTVTHKRTASRSEIVPATVVRRRRGYAGGARLRRVGYSWASPLAGSRESLIHQNEMAESEGLERIQDDADLESRITQGSLVPVPVASSLRINQDLPEDRRYCRPWTAEFLRTLAAAHATHFPASPLEVTSAVRTVEYQRRLRRINGNAAAADGDIASPHLTGGTIDLAKKGMSRKEITWMRAWLLPLQQAGKIDVEEEFRQACFHISVYKSFTTDGPSAPDAPGDKVPSTVATGDGGAGTPGR</sequence>
<evidence type="ECO:0000256" key="1">
    <source>
        <dbReference type="SAM" id="MobiDB-lite"/>
    </source>
</evidence>
<dbReference type="InterPro" id="IPR043769">
    <property type="entry name" value="DUF5715"/>
</dbReference>